<evidence type="ECO:0000313" key="7">
    <source>
        <dbReference type="EMBL" id="KAK2602406.1"/>
    </source>
</evidence>
<evidence type="ECO:0000256" key="3">
    <source>
        <dbReference type="ARBA" id="ARBA00022833"/>
    </source>
</evidence>
<accession>A0AAD9W0D5</accession>
<dbReference type="GO" id="GO:0008270">
    <property type="term" value="F:zinc ion binding"/>
    <property type="evidence" value="ECO:0007669"/>
    <property type="project" value="UniProtKB-KW"/>
</dbReference>
<name>A0AAD9W0D5_PHOAM</name>
<dbReference type="PROSITE" id="PS50089">
    <property type="entry name" value="ZF_RING_2"/>
    <property type="match status" value="1"/>
</dbReference>
<sequence>MLGRLQLPFSQTNTSTSPSSCSWALAAALLTHPFVFPLVSFTSTADLLDYISCCPPNLGPLRRGIMKPVKLKSPVKTSVARQEEHSDLHAIDPACAICQVDVGTKSPDGIKEGWSITPCGHVFGNVCIKRYLAITDKPLCPVCRTDLFHICSHPVLPAPYNRTKSKLSREEAARMSFPGDTRNSDCQYCRQQRLKLARRQRVQEMLEGGPREAAEGRSDSDSDSDDDMEGTRTPRTKGLRWALSALRIANALARLTLDVTHIRKIKSLHPEEDEGAENDMIVADSPQLVATSNRDLPPVPGAYGYWDVAKKGPDWKFLAFYDSQEPKMKTTPDQFS</sequence>
<dbReference type="Proteomes" id="UP001265746">
    <property type="component" value="Unassembled WGS sequence"/>
</dbReference>
<keyword evidence="2 4" id="KW-0863">Zinc-finger</keyword>
<dbReference type="GO" id="GO:0012505">
    <property type="term" value="C:endomembrane system"/>
    <property type="evidence" value="ECO:0007669"/>
    <property type="project" value="TreeGrafter"/>
</dbReference>
<dbReference type="AlphaFoldDB" id="A0AAD9W0D5"/>
<dbReference type="InterPro" id="IPR001841">
    <property type="entry name" value="Znf_RING"/>
</dbReference>
<organism evidence="7 8">
    <name type="scientific">Phomopsis amygdali</name>
    <name type="common">Fusicoccum amygdali</name>
    <dbReference type="NCBI Taxonomy" id="1214568"/>
    <lineage>
        <taxon>Eukaryota</taxon>
        <taxon>Fungi</taxon>
        <taxon>Dikarya</taxon>
        <taxon>Ascomycota</taxon>
        <taxon>Pezizomycotina</taxon>
        <taxon>Sordariomycetes</taxon>
        <taxon>Sordariomycetidae</taxon>
        <taxon>Diaporthales</taxon>
        <taxon>Diaporthaceae</taxon>
        <taxon>Diaporthe</taxon>
    </lineage>
</organism>
<dbReference type="InterPro" id="IPR013083">
    <property type="entry name" value="Znf_RING/FYVE/PHD"/>
</dbReference>
<dbReference type="EMBL" id="JAUJFL010000005">
    <property type="protein sequence ID" value="KAK2602406.1"/>
    <property type="molecule type" value="Genomic_DNA"/>
</dbReference>
<dbReference type="SMART" id="SM00184">
    <property type="entry name" value="RING"/>
    <property type="match status" value="1"/>
</dbReference>
<keyword evidence="3" id="KW-0862">Zinc</keyword>
<dbReference type="GO" id="GO:0061630">
    <property type="term" value="F:ubiquitin protein ligase activity"/>
    <property type="evidence" value="ECO:0007669"/>
    <property type="project" value="TreeGrafter"/>
</dbReference>
<feature type="domain" description="RING-type" evidence="6">
    <location>
        <begin position="95"/>
        <end position="144"/>
    </location>
</feature>
<evidence type="ECO:0000259" key="6">
    <source>
        <dbReference type="PROSITE" id="PS50089"/>
    </source>
</evidence>
<dbReference type="Gene3D" id="3.30.40.10">
    <property type="entry name" value="Zinc/RING finger domain, C3HC4 (zinc finger)"/>
    <property type="match status" value="1"/>
</dbReference>
<gene>
    <name evidence="7" type="ORF">N8I77_008941</name>
</gene>
<dbReference type="PANTHER" id="PTHR22763">
    <property type="entry name" value="RING ZINC FINGER PROTEIN"/>
    <property type="match status" value="1"/>
</dbReference>
<reference evidence="7" key="1">
    <citation type="submission" date="2023-06" db="EMBL/GenBank/DDBJ databases">
        <authorList>
            <person name="Noh H."/>
        </authorList>
    </citation>
    <scope>NUCLEOTIDE SEQUENCE</scope>
    <source>
        <strain evidence="7">DUCC20226</strain>
    </source>
</reference>
<dbReference type="GO" id="GO:0043161">
    <property type="term" value="P:proteasome-mediated ubiquitin-dependent protein catabolic process"/>
    <property type="evidence" value="ECO:0007669"/>
    <property type="project" value="TreeGrafter"/>
</dbReference>
<dbReference type="PANTHER" id="PTHR22763:SF162">
    <property type="entry name" value="TRANSMEMBRANE E3 UBIQUITIN-PROTEIN LIGASE 1"/>
    <property type="match status" value="1"/>
</dbReference>
<proteinExistence type="predicted"/>
<protein>
    <recommendedName>
        <fullName evidence="6">RING-type domain-containing protein</fullName>
    </recommendedName>
</protein>
<dbReference type="InterPro" id="IPR050731">
    <property type="entry name" value="HRD1_E3_ubiq-ligases"/>
</dbReference>
<dbReference type="CDD" id="cd16448">
    <property type="entry name" value="RING-H2"/>
    <property type="match status" value="1"/>
</dbReference>
<feature type="region of interest" description="Disordered" evidence="5">
    <location>
        <begin position="206"/>
        <end position="235"/>
    </location>
</feature>
<evidence type="ECO:0000256" key="4">
    <source>
        <dbReference type="PROSITE-ProRule" id="PRU00175"/>
    </source>
</evidence>
<comment type="caution">
    <text evidence="7">The sequence shown here is derived from an EMBL/GenBank/DDBJ whole genome shotgun (WGS) entry which is preliminary data.</text>
</comment>
<evidence type="ECO:0000313" key="8">
    <source>
        <dbReference type="Proteomes" id="UP001265746"/>
    </source>
</evidence>
<keyword evidence="8" id="KW-1185">Reference proteome</keyword>
<evidence type="ECO:0000256" key="2">
    <source>
        <dbReference type="ARBA" id="ARBA00022771"/>
    </source>
</evidence>
<keyword evidence="1" id="KW-0479">Metal-binding</keyword>
<dbReference type="SUPFAM" id="SSF57850">
    <property type="entry name" value="RING/U-box"/>
    <property type="match status" value="1"/>
</dbReference>
<dbReference type="Pfam" id="PF13639">
    <property type="entry name" value="zf-RING_2"/>
    <property type="match status" value="1"/>
</dbReference>
<feature type="compositionally biased region" description="Basic and acidic residues" evidence="5">
    <location>
        <begin position="206"/>
        <end position="220"/>
    </location>
</feature>
<evidence type="ECO:0000256" key="1">
    <source>
        <dbReference type="ARBA" id="ARBA00022723"/>
    </source>
</evidence>
<evidence type="ECO:0000256" key="5">
    <source>
        <dbReference type="SAM" id="MobiDB-lite"/>
    </source>
</evidence>